<sequence>MLVADLRALAETLRATVQTSRELATRAEARNAAGRLALESLLITQPVEPVEGVIDGLAYACEHSAAYGDPAVDTLIRTALYLVGRRVAAIEGAPSEGLTLH</sequence>
<reference evidence="2" key="1">
    <citation type="submission" date="2018-05" db="EMBL/GenBank/DDBJ databases">
        <title>Complete Genome Sequence of Methylobacterium sp. 17SD2-17.</title>
        <authorList>
            <person name="Srinivasan S."/>
        </authorList>
    </citation>
    <scope>NUCLEOTIDE SEQUENCE [LARGE SCALE GENOMIC DNA]</scope>
    <source>
        <strain evidence="2">17SD2-17</strain>
    </source>
</reference>
<accession>A0A2U8VZP0</accession>
<dbReference type="KEGG" id="mets:DK389_00300"/>
<dbReference type="Proteomes" id="UP000245926">
    <property type="component" value="Chromosome"/>
</dbReference>
<evidence type="ECO:0000313" key="1">
    <source>
        <dbReference type="EMBL" id="AWN39283.1"/>
    </source>
</evidence>
<dbReference type="OrthoDB" id="7999611at2"/>
<proteinExistence type="predicted"/>
<gene>
    <name evidence="1" type="ORF">DK389_00300</name>
</gene>
<dbReference type="RefSeq" id="WP_109886720.1">
    <property type="nucleotide sequence ID" value="NZ_CP029550.1"/>
</dbReference>
<evidence type="ECO:0000313" key="2">
    <source>
        <dbReference type="Proteomes" id="UP000245926"/>
    </source>
</evidence>
<protein>
    <submittedName>
        <fullName evidence="1">Uncharacterized protein</fullName>
    </submittedName>
</protein>
<dbReference type="EMBL" id="CP029550">
    <property type="protein sequence ID" value="AWN39283.1"/>
    <property type="molecule type" value="Genomic_DNA"/>
</dbReference>
<organism evidence="1 2">
    <name type="scientific">Methylobacterium durans</name>
    <dbReference type="NCBI Taxonomy" id="2202825"/>
    <lineage>
        <taxon>Bacteria</taxon>
        <taxon>Pseudomonadati</taxon>
        <taxon>Pseudomonadota</taxon>
        <taxon>Alphaproteobacteria</taxon>
        <taxon>Hyphomicrobiales</taxon>
        <taxon>Methylobacteriaceae</taxon>
        <taxon>Methylobacterium</taxon>
    </lineage>
</organism>
<keyword evidence="2" id="KW-1185">Reference proteome</keyword>
<name>A0A2U8VZP0_9HYPH</name>
<dbReference type="AlphaFoldDB" id="A0A2U8VZP0"/>